<dbReference type="AlphaFoldDB" id="A0A673JSP9"/>
<reference evidence="14" key="2">
    <citation type="submission" date="2025-09" db="UniProtKB">
        <authorList>
            <consortium name="Ensembl"/>
        </authorList>
    </citation>
    <scope>IDENTIFICATION</scope>
</reference>
<evidence type="ECO:0000256" key="1">
    <source>
        <dbReference type="ARBA" id="ARBA00004123"/>
    </source>
</evidence>
<evidence type="ECO:0000256" key="3">
    <source>
        <dbReference type="ARBA" id="ARBA00010394"/>
    </source>
</evidence>
<evidence type="ECO:0000256" key="10">
    <source>
        <dbReference type="PROSITE-ProRule" id="PRU00259"/>
    </source>
</evidence>
<feature type="domain" description="IBB" evidence="13">
    <location>
        <begin position="1"/>
        <end position="57"/>
    </location>
</feature>
<gene>
    <name evidence="14" type="primary">LOC107723592</name>
</gene>
<dbReference type="SUPFAM" id="SSF48371">
    <property type="entry name" value="ARM repeat"/>
    <property type="match status" value="1"/>
</dbReference>
<comment type="subcellular location">
    <subcellularLocation>
        <location evidence="2">Cytoplasm</location>
    </subcellularLocation>
    <subcellularLocation>
        <location evidence="1">Nucleus</location>
    </subcellularLocation>
</comment>
<dbReference type="GO" id="GO:0048513">
    <property type="term" value="P:animal organ development"/>
    <property type="evidence" value="ECO:0007669"/>
    <property type="project" value="UniProtKB-ARBA"/>
</dbReference>
<dbReference type="PROSITE" id="PS50176">
    <property type="entry name" value="ARM_REPEAT"/>
    <property type="match status" value="3"/>
</dbReference>
<evidence type="ECO:0000256" key="6">
    <source>
        <dbReference type="ARBA" id="ARBA00022553"/>
    </source>
</evidence>
<protein>
    <submittedName>
        <fullName evidence="14">Importin subunit alpha-1-like</fullName>
    </submittedName>
</protein>
<evidence type="ECO:0000256" key="7">
    <source>
        <dbReference type="ARBA" id="ARBA00022927"/>
    </source>
</evidence>
<keyword evidence="7" id="KW-0653">Protein transport</keyword>
<evidence type="ECO:0000256" key="5">
    <source>
        <dbReference type="ARBA" id="ARBA00022490"/>
    </source>
</evidence>
<proteinExistence type="inferred from homology"/>
<dbReference type="InterPro" id="IPR016024">
    <property type="entry name" value="ARM-type_fold"/>
</dbReference>
<evidence type="ECO:0000259" key="13">
    <source>
        <dbReference type="PROSITE" id="PS51214"/>
    </source>
</evidence>
<organism evidence="14 15">
    <name type="scientific">Sinocyclocheilus rhinocerous</name>
    <dbReference type="NCBI Taxonomy" id="307959"/>
    <lineage>
        <taxon>Eukaryota</taxon>
        <taxon>Metazoa</taxon>
        <taxon>Chordata</taxon>
        <taxon>Craniata</taxon>
        <taxon>Vertebrata</taxon>
        <taxon>Euteleostomi</taxon>
        <taxon>Actinopterygii</taxon>
        <taxon>Neopterygii</taxon>
        <taxon>Teleostei</taxon>
        <taxon>Ostariophysi</taxon>
        <taxon>Cypriniformes</taxon>
        <taxon>Cyprinidae</taxon>
        <taxon>Cyprininae</taxon>
        <taxon>Sinocyclocheilus</taxon>
    </lineage>
</organism>
<feature type="repeat" description="ARM" evidence="10">
    <location>
        <begin position="145"/>
        <end position="173"/>
    </location>
</feature>
<keyword evidence="8" id="KW-0007">Acetylation</keyword>
<dbReference type="GO" id="GO:0005737">
    <property type="term" value="C:cytoplasm"/>
    <property type="evidence" value="ECO:0007669"/>
    <property type="project" value="UniProtKB-SubCell"/>
</dbReference>
<dbReference type="GO" id="GO:0061608">
    <property type="term" value="F:nuclear import signal receptor activity"/>
    <property type="evidence" value="ECO:0007669"/>
    <property type="project" value="InterPro"/>
</dbReference>
<feature type="compositionally biased region" description="Basic and acidic residues" evidence="12">
    <location>
        <begin position="17"/>
        <end position="28"/>
    </location>
</feature>
<name>A0A673JSP9_9TELE</name>
<evidence type="ECO:0000256" key="12">
    <source>
        <dbReference type="SAM" id="MobiDB-lite"/>
    </source>
</evidence>
<evidence type="ECO:0000256" key="11">
    <source>
        <dbReference type="PROSITE-ProRule" id="PRU00561"/>
    </source>
</evidence>
<evidence type="ECO:0000313" key="15">
    <source>
        <dbReference type="Proteomes" id="UP000472270"/>
    </source>
</evidence>
<sequence length="403" mass="44318">MSAANENSPRLTQFKNKGKDATELRRRRVEVNVELRKAKKDEQILKRRNVSSLPDEATSPLQEKSQNGQAPHWTVEEIVNGVKEKLLSRERHPPIDRIISTGLIPKFVSFLSLTECPPIQFEAAWALTNIASGTSDQTSAVVQGGAVPAFISLISSPHVHISEQAVWALGNIAGDGSAYRDKVIKHGAVAPLLALLAVPDFSVFPSGYLRNVTWTLSNLCRNKNPAPPLDAVKQMLPTLIRLLHHEDKEVLADTCWAISYLTDGPNERIEVVVEIGVVPRLVQLLGSGELSIVANVLEPLLNLLSTKDSKTILVILDAITNIFLAGEKIGEVEKLALMIEECGGLDKIEALQSHENEMVYKASLNLIEKYFSGEEEEDECVAPEATTDGYAFQINENPSTFNF</sequence>
<accession>A0A673JSP9</accession>
<feature type="repeat" description="ARM" evidence="10">
    <location>
        <begin position="102"/>
        <end position="145"/>
    </location>
</feature>
<evidence type="ECO:0000256" key="2">
    <source>
        <dbReference type="ARBA" id="ARBA00004496"/>
    </source>
</evidence>
<dbReference type="InterPro" id="IPR036975">
    <property type="entry name" value="Importin-a_IBB_sf"/>
</dbReference>
<dbReference type="GO" id="GO:0006606">
    <property type="term" value="P:protein import into nucleus"/>
    <property type="evidence" value="ECO:0007669"/>
    <property type="project" value="InterPro"/>
</dbReference>
<keyword evidence="4 11" id="KW-0813">Transport</keyword>
<evidence type="ECO:0000256" key="9">
    <source>
        <dbReference type="ARBA" id="ARBA00023242"/>
    </source>
</evidence>
<dbReference type="InterPro" id="IPR000225">
    <property type="entry name" value="Armadillo"/>
</dbReference>
<dbReference type="Ensembl" id="ENSSRHT00000058719.1">
    <property type="protein sequence ID" value="ENSSRHP00000057123.1"/>
    <property type="gene ID" value="ENSSRHG00000028658.1"/>
</dbReference>
<feature type="region of interest" description="Disordered" evidence="12">
    <location>
        <begin position="1"/>
        <end position="28"/>
    </location>
</feature>
<evidence type="ECO:0000313" key="14">
    <source>
        <dbReference type="Ensembl" id="ENSSRHP00000057123.1"/>
    </source>
</evidence>
<dbReference type="Gene3D" id="1.25.10.10">
    <property type="entry name" value="Leucine-rich Repeat Variant"/>
    <property type="match status" value="1"/>
</dbReference>
<evidence type="ECO:0000256" key="8">
    <source>
        <dbReference type="ARBA" id="ARBA00022990"/>
    </source>
</evidence>
<comment type="similarity">
    <text evidence="3">Belongs to the importin alpha family.</text>
</comment>
<feature type="region of interest" description="Disordered" evidence="12">
    <location>
        <begin position="44"/>
        <end position="72"/>
    </location>
</feature>
<evidence type="ECO:0000256" key="4">
    <source>
        <dbReference type="ARBA" id="ARBA00022448"/>
    </source>
</evidence>
<dbReference type="PANTHER" id="PTHR23316">
    <property type="entry name" value="IMPORTIN ALPHA"/>
    <property type="match status" value="1"/>
</dbReference>
<feature type="repeat" description="ARM" evidence="10">
    <location>
        <begin position="234"/>
        <end position="276"/>
    </location>
</feature>
<dbReference type="Proteomes" id="UP000472270">
    <property type="component" value="Unassembled WGS sequence"/>
</dbReference>
<dbReference type="InterPro" id="IPR002652">
    <property type="entry name" value="Importin-a_IBB"/>
</dbReference>
<dbReference type="SMART" id="SM00185">
    <property type="entry name" value="ARM"/>
    <property type="match status" value="5"/>
</dbReference>
<feature type="compositionally biased region" description="Polar residues" evidence="12">
    <location>
        <begin position="59"/>
        <end position="69"/>
    </location>
</feature>
<dbReference type="InterPro" id="IPR032413">
    <property type="entry name" value="Arm_3"/>
</dbReference>
<dbReference type="PROSITE" id="PS51214">
    <property type="entry name" value="IBB"/>
    <property type="match status" value="1"/>
</dbReference>
<dbReference type="Pfam" id="PF16186">
    <property type="entry name" value="Arm_3"/>
    <property type="match status" value="1"/>
</dbReference>
<keyword evidence="9" id="KW-0539">Nucleus</keyword>
<dbReference type="FunFam" id="1.20.5.690:FF:000005">
    <property type="entry name" value="Importin subunit alpha"/>
    <property type="match status" value="1"/>
</dbReference>
<dbReference type="Gene3D" id="1.20.5.690">
    <property type="entry name" value="Importin-alpha, importin-beta-binding domain"/>
    <property type="match status" value="1"/>
</dbReference>
<feature type="compositionally biased region" description="Polar residues" evidence="12">
    <location>
        <begin position="1"/>
        <end position="15"/>
    </location>
</feature>
<dbReference type="GO" id="GO:0005634">
    <property type="term" value="C:nucleus"/>
    <property type="evidence" value="ECO:0007669"/>
    <property type="project" value="UniProtKB-SubCell"/>
</dbReference>
<reference evidence="14" key="1">
    <citation type="submission" date="2025-08" db="UniProtKB">
        <authorList>
            <consortium name="Ensembl"/>
        </authorList>
    </citation>
    <scope>IDENTIFICATION</scope>
</reference>
<dbReference type="InterPro" id="IPR011989">
    <property type="entry name" value="ARM-like"/>
</dbReference>
<dbReference type="Pfam" id="PF01749">
    <property type="entry name" value="IBB"/>
    <property type="match status" value="1"/>
</dbReference>
<keyword evidence="15" id="KW-1185">Reference proteome</keyword>
<keyword evidence="5" id="KW-0963">Cytoplasm</keyword>
<keyword evidence="6" id="KW-0597">Phosphoprotein</keyword>
<dbReference type="Pfam" id="PF00514">
    <property type="entry name" value="Arm"/>
    <property type="match status" value="5"/>
</dbReference>